<dbReference type="AlphaFoldDB" id="A0A172TEZ1"/>
<feature type="transmembrane region" description="Helical" evidence="1">
    <location>
        <begin position="6"/>
        <end position="26"/>
    </location>
</feature>
<keyword evidence="1" id="KW-0472">Membrane</keyword>
<dbReference type="KEGG" id="pswu:SY83_02305"/>
<organism evidence="2 3">
    <name type="scientific">Paenibacillus swuensis</name>
    <dbReference type="NCBI Taxonomy" id="1178515"/>
    <lineage>
        <taxon>Bacteria</taxon>
        <taxon>Bacillati</taxon>
        <taxon>Bacillota</taxon>
        <taxon>Bacilli</taxon>
        <taxon>Bacillales</taxon>
        <taxon>Paenibacillaceae</taxon>
        <taxon>Paenibacillus</taxon>
    </lineage>
</organism>
<sequence>MLLSLANALLLVFTLLWSLMGIIEFLELMKVNRNLKFKLKNEMITGSEHKILLRRHKLNLSINISYLFIVLCQLSYVIGNWDEVNI</sequence>
<keyword evidence="1" id="KW-0812">Transmembrane</keyword>
<name>A0A172TEZ1_9BACL</name>
<gene>
    <name evidence="2" type="ORF">SY83_02305</name>
</gene>
<evidence type="ECO:0000256" key="1">
    <source>
        <dbReference type="SAM" id="Phobius"/>
    </source>
</evidence>
<proteinExistence type="predicted"/>
<evidence type="ECO:0000313" key="2">
    <source>
        <dbReference type="EMBL" id="ANE45353.1"/>
    </source>
</evidence>
<keyword evidence="3" id="KW-1185">Reference proteome</keyword>
<dbReference type="EMBL" id="CP011388">
    <property type="protein sequence ID" value="ANE45353.1"/>
    <property type="molecule type" value="Genomic_DNA"/>
</dbReference>
<dbReference type="Proteomes" id="UP000076927">
    <property type="component" value="Chromosome"/>
</dbReference>
<keyword evidence="1" id="KW-1133">Transmembrane helix</keyword>
<protein>
    <submittedName>
        <fullName evidence="2">Uncharacterized protein</fullName>
    </submittedName>
</protein>
<evidence type="ECO:0000313" key="3">
    <source>
        <dbReference type="Proteomes" id="UP000076927"/>
    </source>
</evidence>
<dbReference type="PATRIC" id="fig|1178515.4.peg.443"/>
<reference evidence="2 3" key="1">
    <citation type="submission" date="2015-01" db="EMBL/GenBank/DDBJ databases">
        <title>Paenibacillus swuensis/DY6/whole genome sequencing.</title>
        <authorList>
            <person name="Kim M.K."/>
            <person name="Srinivasan S."/>
            <person name="Lee J.-J."/>
        </authorList>
    </citation>
    <scope>NUCLEOTIDE SEQUENCE [LARGE SCALE GENOMIC DNA]</scope>
    <source>
        <strain evidence="2 3">DY6</strain>
    </source>
</reference>
<feature type="transmembrane region" description="Helical" evidence="1">
    <location>
        <begin position="60"/>
        <end position="79"/>
    </location>
</feature>
<accession>A0A172TEZ1</accession>